<evidence type="ECO:0000313" key="2">
    <source>
        <dbReference type="EMBL" id="WAC11057.1"/>
    </source>
</evidence>
<organism evidence="2 3">
    <name type="scientific">Dyadobacter pollutisoli</name>
    <dbReference type="NCBI Taxonomy" id="2910158"/>
    <lineage>
        <taxon>Bacteria</taxon>
        <taxon>Pseudomonadati</taxon>
        <taxon>Bacteroidota</taxon>
        <taxon>Cytophagia</taxon>
        <taxon>Cytophagales</taxon>
        <taxon>Spirosomataceae</taxon>
        <taxon>Dyadobacter</taxon>
    </lineage>
</organism>
<gene>
    <name evidence="2" type="ORF">ON006_25390</name>
</gene>
<name>A0A9E8SNR7_9BACT</name>
<evidence type="ECO:0000259" key="1">
    <source>
        <dbReference type="Pfam" id="PF12728"/>
    </source>
</evidence>
<dbReference type="Proteomes" id="UP001164653">
    <property type="component" value="Chromosome"/>
</dbReference>
<dbReference type="SUPFAM" id="SSF46955">
    <property type="entry name" value="Putative DNA-binding domain"/>
    <property type="match status" value="1"/>
</dbReference>
<dbReference type="AlphaFoldDB" id="A0A9E8SNR7"/>
<accession>A0A9E8SNR7</accession>
<proteinExistence type="predicted"/>
<protein>
    <submittedName>
        <fullName evidence="2">Helix-turn-helix domain-containing protein</fullName>
    </submittedName>
</protein>
<dbReference type="InterPro" id="IPR009061">
    <property type="entry name" value="DNA-bd_dom_put_sf"/>
</dbReference>
<dbReference type="KEGG" id="dpf:ON006_25390"/>
<feature type="domain" description="Helix-turn-helix" evidence="1">
    <location>
        <begin position="44"/>
        <end position="91"/>
    </location>
</feature>
<dbReference type="RefSeq" id="WP_244824043.1">
    <property type="nucleotide sequence ID" value="NZ_CP112998.1"/>
</dbReference>
<dbReference type="Pfam" id="PF12728">
    <property type="entry name" value="HTH_17"/>
    <property type="match status" value="1"/>
</dbReference>
<reference evidence="2" key="1">
    <citation type="submission" date="2022-11" db="EMBL/GenBank/DDBJ databases">
        <title>Dyadobacter pollutisoli sp. nov., isolated from plastic dumped soil.</title>
        <authorList>
            <person name="Kim J.M."/>
            <person name="Kim K.R."/>
            <person name="Lee J.K."/>
            <person name="Hao L."/>
            <person name="Jeon C.O."/>
        </authorList>
    </citation>
    <scope>NUCLEOTIDE SEQUENCE</scope>
    <source>
        <strain evidence="2">U1</strain>
    </source>
</reference>
<dbReference type="InterPro" id="IPR041657">
    <property type="entry name" value="HTH_17"/>
</dbReference>
<keyword evidence="3" id="KW-1185">Reference proteome</keyword>
<dbReference type="EMBL" id="CP112998">
    <property type="protein sequence ID" value="WAC11057.1"/>
    <property type="molecule type" value="Genomic_DNA"/>
</dbReference>
<sequence length="100" mass="11172">MITKTQILQVEGLTAQTLLELFSSVNKRLDELGARVNPPDQTVFLTREEVGKFLKISLPTVWAWSKQGILKPHRLGNQVRYIESEVLQAAQATKKGGALK</sequence>
<evidence type="ECO:0000313" key="3">
    <source>
        <dbReference type="Proteomes" id="UP001164653"/>
    </source>
</evidence>